<accession>A0AAD3HDE3</accession>
<proteinExistence type="predicted"/>
<dbReference type="AlphaFoldDB" id="A0AAD3HDE3"/>
<keyword evidence="4" id="KW-1185">Reference proteome</keyword>
<dbReference type="EMBL" id="BLLK01000062">
    <property type="protein sequence ID" value="GFH59119.1"/>
    <property type="molecule type" value="Genomic_DNA"/>
</dbReference>
<gene>
    <name evidence="3" type="ORF">CTEN210_15595</name>
</gene>
<keyword evidence="2" id="KW-1133">Transmembrane helix</keyword>
<evidence type="ECO:0000256" key="2">
    <source>
        <dbReference type="SAM" id="Phobius"/>
    </source>
</evidence>
<sequence>MNSYIGRRALSSGGGTLLKRERTAVKKHTESFESHLNSATTKHRIQDNHHGRSVPQDAVESGVFVNAGRLKRETVVSNTQGATEINRMGGRIIRSNERTGTGGSVVNQASATSIHRRDRIDPPKDLNINNPSNISIPIGSKSNDAAKISASKDTSGETAVEKKSEGSIVGKVLIFIAGAGAAAFTAFFSPIMQ</sequence>
<keyword evidence="2" id="KW-0472">Membrane</keyword>
<name>A0AAD3HDE3_9STRA</name>
<feature type="region of interest" description="Disordered" evidence="1">
    <location>
        <begin position="94"/>
        <end position="162"/>
    </location>
</feature>
<feature type="region of interest" description="Disordered" evidence="1">
    <location>
        <begin position="29"/>
        <end position="55"/>
    </location>
</feature>
<feature type="compositionally biased region" description="Low complexity" evidence="1">
    <location>
        <begin position="127"/>
        <end position="143"/>
    </location>
</feature>
<evidence type="ECO:0000313" key="4">
    <source>
        <dbReference type="Proteomes" id="UP001054902"/>
    </source>
</evidence>
<protein>
    <submittedName>
        <fullName evidence="3">Uncharacterized protein</fullName>
    </submittedName>
</protein>
<organism evidence="3 4">
    <name type="scientific">Chaetoceros tenuissimus</name>
    <dbReference type="NCBI Taxonomy" id="426638"/>
    <lineage>
        <taxon>Eukaryota</taxon>
        <taxon>Sar</taxon>
        <taxon>Stramenopiles</taxon>
        <taxon>Ochrophyta</taxon>
        <taxon>Bacillariophyta</taxon>
        <taxon>Coscinodiscophyceae</taxon>
        <taxon>Chaetocerotophycidae</taxon>
        <taxon>Chaetocerotales</taxon>
        <taxon>Chaetocerotaceae</taxon>
        <taxon>Chaetoceros</taxon>
    </lineage>
</organism>
<keyword evidence="2" id="KW-0812">Transmembrane</keyword>
<feature type="compositionally biased region" description="Polar residues" evidence="1">
    <location>
        <begin position="104"/>
        <end position="113"/>
    </location>
</feature>
<evidence type="ECO:0000256" key="1">
    <source>
        <dbReference type="SAM" id="MobiDB-lite"/>
    </source>
</evidence>
<feature type="transmembrane region" description="Helical" evidence="2">
    <location>
        <begin position="172"/>
        <end position="192"/>
    </location>
</feature>
<dbReference type="Proteomes" id="UP001054902">
    <property type="component" value="Unassembled WGS sequence"/>
</dbReference>
<evidence type="ECO:0000313" key="3">
    <source>
        <dbReference type="EMBL" id="GFH59119.1"/>
    </source>
</evidence>
<comment type="caution">
    <text evidence="3">The sequence shown here is derived from an EMBL/GenBank/DDBJ whole genome shotgun (WGS) entry which is preliminary data.</text>
</comment>
<reference evidence="3 4" key="1">
    <citation type="journal article" date="2021" name="Sci. Rep.">
        <title>The genome of the diatom Chaetoceros tenuissimus carries an ancient integrated fragment of an extant virus.</title>
        <authorList>
            <person name="Hongo Y."/>
            <person name="Kimura K."/>
            <person name="Takaki Y."/>
            <person name="Yoshida Y."/>
            <person name="Baba S."/>
            <person name="Kobayashi G."/>
            <person name="Nagasaki K."/>
            <person name="Hano T."/>
            <person name="Tomaru Y."/>
        </authorList>
    </citation>
    <scope>NUCLEOTIDE SEQUENCE [LARGE SCALE GENOMIC DNA]</scope>
    <source>
        <strain evidence="3 4">NIES-3715</strain>
    </source>
</reference>